<evidence type="ECO:0000259" key="5">
    <source>
        <dbReference type="PROSITE" id="PS51762"/>
    </source>
</evidence>
<evidence type="ECO:0000313" key="6">
    <source>
        <dbReference type="EMBL" id="ORX73556.1"/>
    </source>
</evidence>
<proteinExistence type="predicted"/>
<dbReference type="GO" id="GO:0030246">
    <property type="term" value="F:carbohydrate binding"/>
    <property type="evidence" value="ECO:0007669"/>
    <property type="project" value="UniProtKB-KW"/>
</dbReference>
<dbReference type="InterPro" id="IPR044791">
    <property type="entry name" value="Beta-glucanase/XTH"/>
</dbReference>
<dbReference type="AlphaFoldDB" id="A0A1Y1WK12"/>
<evidence type="ECO:0000313" key="7">
    <source>
        <dbReference type="Proteomes" id="UP000193922"/>
    </source>
</evidence>
<dbReference type="STRING" id="61395.A0A1Y1WK12"/>
<reference evidence="6 7" key="1">
    <citation type="submission" date="2016-07" db="EMBL/GenBank/DDBJ databases">
        <title>Pervasive Adenine N6-methylation of Active Genes in Fungi.</title>
        <authorList>
            <consortium name="DOE Joint Genome Institute"/>
            <person name="Mondo S.J."/>
            <person name="Dannebaum R.O."/>
            <person name="Kuo R.C."/>
            <person name="Labutti K."/>
            <person name="Haridas S."/>
            <person name="Kuo A."/>
            <person name="Salamov A."/>
            <person name="Ahrendt S.R."/>
            <person name="Lipzen A."/>
            <person name="Sullivan W."/>
            <person name="Andreopoulos W.B."/>
            <person name="Clum A."/>
            <person name="Lindquist E."/>
            <person name="Daum C."/>
            <person name="Ramamoorthy G.K."/>
            <person name="Gryganskyi A."/>
            <person name="Culley D."/>
            <person name="Magnuson J.K."/>
            <person name="James T.Y."/>
            <person name="O'Malley M.A."/>
            <person name="Stajich J.E."/>
            <person name="Spatafora J.W."/>
            <person name="Visel A."/>
            <person name="Grigoriev I.V."/>
        </authorList>
    </citation>
    <scope>NUCLEOTIDE SEQUENCE [LARGE SCALE GENOMIC DNA]</scope>
    <source>
        <strain evidence="6 7">ATCC 12442</strain>
    </source>
</reference>
<keyword evidence="4" id="KW-0732">Signal</keyword>
<dbReference type="InterPro" id="IPR013320">
    <property type="entry name" value="ConA-like_dom_sf"/>
</dbReference>
<organism evidence="6 7">
    <name type="scientific">Linderina pennispora</name>
    <dbReference type="NCBI Taxonomy" id="61395"/>
    <lineage>
        <taxon>Eukaryota</taxon>
        <taxon>Fungi</taxon>
        <taxon>Fungi incertae sedis</taxon>
        <taxon>Zoopagomycota</taxon>
        <taxon>Kickxellomycotina</taxon>
        <taxon>Kickxellomycetes</taxon>
        <taxon>Kickxellales</taxon>
        <taxon>Kickxellaceae</taxon>
        <taxon>Linderina</taxon>
    </lineage>
</organism>
<evidence type="ECO:0000256" key="2">
    <source>
        <dbReference type="ARBA" id="ARBA00023295"/>
    </source>
</evidence>
<dbReference type="GO" id="GO:0005975">
    <property type="term" value="P:carbohydrate metabolic process"/>
    <property type="evidence" value="ECO:0007669"/>
    <property type="project" value="InterPro"/>
</dbReference>
<dbReference type="Proteomes" id="UP000193922">
    <property type="component" value="Unassembled WGS sequence"/>
</dbReference>
<dbReference type="EMBL" id="MCFD01000001">
    <property type="protein sequence ID" value="ORX73556.1"/>
    <property type="molecule type" value="Genomic_DNA"/>
</dbReference>
<keyword evidence="1" id="KW-0378">Hydrolase</keyword>
<accession>A0A1Y1WK12</accession>
<dbReference type="InterPro" id="IPR000757">
    <property type="entry name" value="Beta-glucanase-like"/>
</dbReference>
<dbReference type="SUPFAM" id="SSF49899">
    <property type="entry name" value="Concanavalin A-like lectins/glucanases"/>
    <property type="match status" value="1"/>
</dbReference>
<comment type="caution">
    <text evidence="6">The sequence shown here is derived from an EMBL/GenBank/DDBJ whole genome shotgun (WGS) entry which is preliminary data.</text>
</comment>
<evidence type="ECO:0000256" key="3">
    <source>
        <dbReference type="SAM" id="MobiDB-lite"/>
    </source>
</evidence>
<evidence type="ECO:0000256" key="1">
    <source>
        <dbReference type="ARBA" id="ARBA00022801"/>
    </source>
</evidence>
<dbReference type="Pfam" id="PF00722">
    <property type="entry name" value="Glyco_hydro_16"/>
    <property type="match status" value="1"/>
</dbReference>
<protein>
    <submittedName>
        <fullName evidence="6">Concanavalin A-like lectin/glucanase</fullName>
    </submittedName>
</protein>
<dbReference type="GO" id="GO:0004553">
    <property type="term" value="F:hydrolase activity, hydrolyzing O-glycosyl compounds"/>
    <property type="evidence" value="ECO:0007669"/>
    <property type="project" value="InterPro"/>
</dbReference>
<keyword evidence="6" id="KW-0430">Lectin</keyword>
<gene>
    <name evidence="6" type="ORF">DL89DRAFT_280158</name>
</gene>
<dbReference type="PROSITE" id="PS51762">
    <property type="entry name" value="GH16_2"/>
    <property type="match status" value="1"/>
</dbReference>
<keyword evidence="2" id="KW-0326">Glycosidase</keyword>
<feature type="domain" description="GH16" evidence="5">
    <location>
        <begin position="133"/>
        <end position="321"/>
    </location>
</feature>
<dbReference type="OrthoDB" id="4781at2759"/>
<dbReference type="PANTHER" id="PTHR31062">
    <property type="entry name" value="XYLOGLUCAN ENDOTRANSGLUCOSYLASE/HYDROLASE PROTEIN 8-RELATED"/>
    <property type="match status" value="1"/>
</dbReference>
<dbReference type="RefSeq" id="XP_040746767.1">
    <property type="nucleotide sequence ID" value="XM_040889583.1"/>
</dbReference>
<dbReference type="Gene3D" id="2.60.120.200">
    <property type="match status" value="1"/>
</dbReference>
<feature type="chain" id="PRO_5012169151" evidence="4">
    <location>
        <begin position="20"/>
        <end position="330"/>
    </location>
</feature>
<sequence length="330" mass="37193">MRLLTALCSYGLLVATARAAGLGQCLNDIFFGMDGDHKRRLGPTAELLPRAEDDDDALEIVISAGSGMINLSSLLAGGTVPMLLHRESHRRQPLRRRQDNHQRHLHRKHPNRTGAAQQPNASEIGINWSASASTQPNTRYTCTSQFIDFSKDDSLKYFDQEWCPQNAYQTGDTVTWRLTEECGTTMVYPWDFHYGRIEGQIRIGAGSGVVTTMLLMGPAPADEIDFEWVGKDVNSVQTTFYVQSQRHRSDLSKSFHNYTIELTENSVKWYVDGKLADSWDKTNRPFPTEASRMRMGIWDGTQTSGWAGPIDWSNGPFTAEIRSFNFIPYC</sequence>
<keyword evidence="7" id="KW-1185">Reference proteome</keyword>
<feature type="signal peptide" evidence="4">
    <location>
        <begin position="1"/>
        <end position="19"/>
    </location>
</feature>
<dbReference type="GeneID" id="63806231"/>
<evidence type="ECO:0000256" key="4">
    <source>
        <dbReference type="SAM" id="SignalP"/>
    </source>
</evidence>
<feature type="region of interest" description="Disordered" evidence="3">
    <location>
        <begin position="88"/>
        <end position="121"/>
    </location>
</feature>
<name>A0A1Y1WK12_9FUNG</name>